<accession>X1B1M8</accession>
<feature type="non-terminal residue" evidence="1">
    <location>
        <position position="61"/>
    </location>
</feature>
<comment type="caution">
    <text evidence="1">The sequence shown here is derived from an EMBL/GenBank/DDBJ whole genome shotgun (WGS) entry which is preliminary data.</text>
</comment>
<sequence>MVIKKIKTTAKDLLADGSVSLIIGYGINGLGDVTPVFIKDQDDVEKLVWNDHCYYNLTRYL</sequence>
<proteinExistence type="predicted"/>
<evidence type="ECO:0000313" key="1">
    <source>
        <dbReference type="EMBL" id="GAG65891.1"/>
    </source>
</evidence>
<name>X1B1M8_9ZZZZ</name>
<organism evidence="1">
    <name type="scientific">marine sediment metagenome</name>
    <dbReference type="NCBI Taxonomy" id="412755"/>
    <lineage>
        <taxon>unclassified sequences</taxon>
        <taxon>metagenomes</taxon>
        <taxon>ecological metagenomes</taxon>
    </lineage>
</organism>
<gene>
    <name evidence="1" type="ORF">S01H4_07959</name>
</gene>
<dbReference type="EMBL" id="BART01002668">
    <property type="protein sequence ID" value="GAG65891.1"/>
    <property type="molecule type" value="Genomic_DNA"/>
</dbReference>
<reference evidence="1" key="1">
    <citation type="journal article" date="2014" name="Front. Microbiol.">
        <title>High frequency of phylogenetically diverse reductive dehalogenase-homologous genes in deep subseafloor sedimentary metagenomes.</title>
        <authorList>
            <person name="Kawai M."/>
            <person name="Futagami T."/>
            <person name="Toyoda A."/>
            <person name="Takaki Y."/>
            <person name="Nishi S."/>
            <person name="Hori S."/>
            <person name="Arai W."/>
            <person name="Tsubouchi T."/>
            <person name="Morono Y."/>
            <person name="Uchiyama I."/>
            <person name="Ito T."/>
            <person name="Fujiyama A."/>
            <person name="Inagaki F."/>
            <person name="Takami H."/>
        </authorList>
    </citation>
    <scope>NUCLEOTIDE SEQUENCE</scope>
    <source>
        <strain evidence="1">Expedition CK06-06</strain>
    </source>
</reference>
<dbReference type="AlphaFoldDB" id="X1B1M8"/>
<protein>
    <submittedName>
        <fullName evidence="1">Uncharacterized protein</fullName>
    </submittedName>
</protein>